<dbReference type="InterPro" id="IPR036724">
    <property type="entry name" value="Cobalamin-bd_sf"/>
</dbReference>
<sequence length="565" mass="60671">MNKRYGGKDMRLIDLVNQSGRRLVFFIGSFPGAAMKGVTLKEVYFSASLQAETACYLAERFQIDFIRPVTDLVVEAEAMGLQARYPDNGAPVLVEHPITGPEALADLNLPEPGRDGRLPINLEAIRLIKQRTDKPVIGSLTGPFTLAGALCDPAGVAMKTITDPEFLHALLAFCTRALKRYGEALLAAGADILWISEPLGSLLSPAQFWQFSGRYIQEIFAAFPAMNILHICGDTSYMLKEMLATGAQGLSLDSRVSLPVLATQMPEDVVLIGNIDPVGVMLEGSPQQVVKATANLLTAMLPFNNFIVSTGCTLPFEVPAANISAFVETARNFPCLSPSQARLLLSLRRALLEGDSEGVTTLTRKGLQLEMDAITILEGGLIQGINRAGELYQQQKVFIPELLLISQAMYAGLEVIRPVLVQKRHGTRGKIVLGTVQGDLHDIGKNLVGLMLTANDFQVIDLGKDVAPEQFVEAVGACHPQVVGLSALTTTTMKSMEKTVRALKQGGQGEQVKVIVGGAPITPEFARRIGADAYAPDAAAAVTEVANLIVKVKEHQDGQSTAGVF</sequence>
<dbReference type="Proteomes" id="UP000063718">
    <property type="component" value="Unassembled WGS sequence"/>
</dbReference>
<organism evidence="6">
    <name type="scientific">Moorella thermoacetica Y72</name>
    <dbReference type="NCBI Taxonomy" id="1325331"/>
    <lineage>
        <taxon>Bacteria</taxon>
        <taxon>Bacillati</taxon>
        <taxon>Bacillota</taxon>
        <taxon>Clostridia</taxon>
        <taxon>Neomoorellales</taxon>
        <taxon>Neomoorellaceae</taxon>
        <taxon>Neomoorella</taxon>
    </lineage>
</organism>
<dbReference type="Pfam" id="PF01208">
    <property type="entry name" value="URO-D"/>
    <property type="match status" value="1"/>
</dbReference>
<name>A0A0S6UIC4_NEOTH</name>
<dbReference type="PANTHER" id="PTHR47099">
    <property type="entry name" value="METHYLCOBAMIDE:COM METHYLTRANSFERASE MTBA"/>
    <property type="match status" value="1"/>
</dbReference>
<dbReference type="EMBL" id="DF238840">
    <property type="protein sequence ID" value="GAF27222.1"/>
    <property type="molecule type" value="Genomic_DNA"/>
</dbReference>
<dbReference type="Pfam" id="PF02607">
    <property type="entry name" value="B12-binding_2"/>
    <property type="match status" value="1"/>
</dbReference>
<feature type="domain" description="B12-binding N-terminal" evidence="5">
    <location>
        <begin position="334"/>
        <end position="428"/>
    </location>
</feature>
<keyword evidence="2" id="KW-0479">Metal-binding</keyword>
<dbReference type="InterPro" id="IPR003759">
    <property type="entry name" value="Cbl-bd_cap"/>
</dbReference>
<dbReference type="SMART" id="SM01018">
    <property type="entry name" value="B12-binding_2"/>
    <property type="match status" value="1"/>
</dbReference>
<evidence type="ECO:0000256" key="1">
    <source>
        <dbReference type="ARBA" id="ARBA00010854"/>
    </source>
</evidence>
<dbReference type="InterPro" id="IPR036594">
    <property type="entry name" value="Meth_synthase_dom"/>
</dbReference>
<dbReference type="Pfam" id="PF02310">
    <property type="entry name" value="B12-binding"/>
    <property type="match status" value="1"/>
</dbReference>
<dbReference type="Gene3D" id="3.20.20.210">
    <property type="match status" value="1"/>
</dbReference>
<dbReference type="PANTHER" id="PTHR47099:SF1">
    <property type="entry name" value="METHYLCOBAMIDE:COM METHYLTRANSFERASE MTBA"/>
    <property type="match status" value="1"/>
</dbReference>
<dbReference type="FunFam" id="3.40.50.280:FF:000003">
    <property type="entry name" value="Dimethylamine methyltransferase corrinoid protein"/>
    <property type="match status" value="1"/>
</dbReference>
<gene>
    <name evidence="6" type="ORF">MTY_2563</name>
</gene>
<dbReference type="GO" id="GO:0006779">
    <property type="term" value="P:porphyrin-containing compound biosynthetic process"/>
    <property type="evidence" value="ECO:0007669"/>
    <property type="project" value="InterPro"/>
</dbReference>
<evidence type="ECO:0000259" key="5">
    <source>
        <dbReference type="PROSITE" id="PS51337"/>
    </source>
</evidence>
<reference evidence="6" key="1">
    <citation type="journal article" date="2014" name="Gene">
        <title>Genome-guided analysis of transformation efficiency and carbon dioxide assimilation by Moorella thermoacetica Y72.</title>
        <authorList>
            <person name="Tsukahara K."/>
            <person name="Kita A."/>
            <person name="Nakashimada Y."/>
            <person name="Hoshino T."/>
            <person name="Murakami K."/>
        </authorList>
    </citation>
    <scope>NUCLEOTIDE SEQUENCE [LARGE SCALE GENOMIC DNA]</scope>
    <source>
        <strain evidence="6">Y72</strain>
    </source>
</reference>
<dbReference type="SUPFAM" id="SSF47644">
    <property type="entry name" value="Methionine synthase domain"/>
    <property type="match status" value="1"/>
</dbReference>
<dbReference type="CDD" id="cd02070">
    <property type="entry name" value="corrinoid_protein_B12-BD"/>
    <property type="match status" value="1"/>
</dbReference>
<dbReference type="AlphaFoldDB" id="A0A0S6UIC4"/>
<evidence type="ECO:0000256" key="3">
    <source>
        <dbReference type="ARBA" id="ARBA00023285"/>
    </source>
</evidence>
<evidence type="ECO:0000313" key="6">
    <source>
        <dbReference type="EMBL" id="GAF27222.1"/>
    </source>
</evidence>
<keyword evidence="3" id="KW-0170">Cobalt</keyword>
<dbReference type="PROSITE" id="PS51332">
    <property type="entry name" value="B12_BINDING"/>
    <property type="match status" value="1"/>
</dbReference>
<dbReference type="Gene3D" id="1.10.1240.10">
    <property type="entry name" value="Methionine synthase domain"/>
    <property type="match status" value="1"/>
</dbReference>
<dbReference type="GO" id="GO:0031419">
    <property type="term" value="F:cobalamin binding"/>
    <property type="evidence" value="ECO:0007669"/>
    <property type="project" value="InterPro"/>
</dbReference>
<dbReference type="GO" id="GO:0004853">
    <property type="term" value="F:uroporphyrinogen decarboxylase activity"/>
    <property type="evidence" value="ECO:0007669"/>
    <property type="project" value="InterPro"/>
</dbReference>
<protein>
    <submittedName>
        <fullName evidence="6">Predicted cobalamin binding protein</fullName>
    </submittedName>
</protein>
<dbReference type="InterPro" id="IPR052024">
    <property type="entry name" value="Methanogen_methyltrans"/>
</dbReference>
<comment type="similarity">
    <text evidence="1">Belongs to the methylamine corrinoid protein family.</text>
</comment>
<dbReference type="CDD" id="cd03465">
    <property type="entry name" value="URO-D_like"/>
    <property type="match status" value="1"/>
</dbReference>
<dbReference type="InterPro" id="IPR006158">
    <property type="entry name" value="Cobalamin-bd"/>
</dbReference>
<dbReference type="PROSITE" id="PS51337">
    <property type="entry name" value="B12_BINDING_NTER"/>
    <property type="match status" value="1"/>
</dbReference>
<proteinExistence type="inferred from homology"/>
<dbReference type="GO" id="GO:0046872">
    <property type="term" value="F:metal ion binding"/>
    <property type="evidence" value="ECO:0007669"/>
    <property type="project" value="UniProtKB-KW"/>
</dbReference>
<dbReference type="InterPro" id="IPR000257">
    <property type="entry name" value="Uroporphyrinogen_deCOase"/>
</dbReference>
<dbReference type="InterPro" id="IPR038071">
    <property type="entry name" value="UROD/MetE-like_sf"/>
</dbReference>
<dbReference type="SUPFAM" id="SSF52242">
    <property type="entry name" value="Cobalamin (vitamin B12)-binding domain"/>
    <property type="match status" value="1"/>
</dbReference>
<feature type="domain" description="B12-binding" evidence="4">
    <location>
        <begin position="428"/>
        <end position="559"/>
    </location>
</feature>
<evidence type="ECO:0000256" key="2">
    <source>
        <dbReference type="ARBA" id="ARBA00022723"/>
    </source>
</evidence>
<dbReference type="Gene3D" id="3.40.50.280">
    <property type="entry name" value="Cobalamin-binding domain"/>
    <property type="match status" value="1"/>
</dbReference>
<accession>A0A0S6UIC4</accession>
<dbReference type="SUPFAM" id="SSF51726">
    <property type="entry name" value="UROD/MetE-like"/>
    <property type="match status" value="1"/>
</dbReference>
<evidence type="ECO:0000259" key="4">
    <source>
        <dbReference type="PROSITE" id="PS51332"/>
    </source>
</evidence>